<dbReference type="Pfam" id="PF00486">
    <property type="entry name" value="Trans_reg_C"/>
    <property type="match status" value="1"/>
</dbReference>
<dbReference type="SMART" id="SM00448">
    <property type="entry name" value="REC"/>
    <property type="match status" value="1"/>
</dbReference>
<gene>
    <name evidence="6" type="ORF">NR989_01580</name>
</gene>
<dbReference type="SMART" id="SM00862">
    <property type="entry name" value="Trans_reg_C"/>
    <property type="match status" value="1"/>
</dbReference>
<dbReference type="PANTHER" id="PTHR48111">
    <property type="entry name" value="REGULATOR OF RPOS"/>
    <property type="match status" value="1"/>
</dbReference>
<feature type="domain" description="Response regulatory" evidence="4">
    <location>
        <begin position="2"/>
        <end position="116"/>
    </location>
</feature>
<dbReference type="Gene3D" id="1.10.10.10">
    <property type="entry name" value="Winged helix-like DNA-binding domain superfamily/Winged helix DNA-binding domain"/>
    <property type="match status" value="1"/>
</dbReference>
<keyword evidence="7" id="KW-1185">Reference proteome</keyword>
<dbReference type="PANTHER" id="PTHR48111:SF37">
    <property type="entry name" value="RESPONSE REGULATOR PROTEIN CARR"/>
    <property type="match status" value="1"/>
</dbReference>
<evidence type="ECO:0000313" key="6">
    <source>
        <dbReference type="EMBL" id="WEJ62965.1"/>
    </source>
</evidence>
<dbReference type="PROSITE" id="PS50110">
    <property type="entry name" value="RESPONSE_REGULATORY"/>
    <property type="match status" value="1"/>
</dbReference>
<dbReference type="PROSITE" id="PS51755">
    <property type="entry name" value="OMPR_PHOB"/>
    <property type="match status" value="1"/>
</dbReference>
<feature type="modified residue" description="4-aspartylphosphate" evidence="2">
    <location>
        <position position="51"/>
    </location>
</feature>
<evidence type="ECO:0000256" key="3">
    <source>
        <dbReference type="PROSITE-ProRule" id="PRU01091"/>
    </source>
</evidence>
<feature type="domain" description="OmpR/PhoB-type" evidence="5">
    <location>
        <begin position="128"/>
        <end position="225"/>
    </location>
</feature>
<proteinExistence type="predicted"/>
<dbReference type="InterPro" id="IPR039420">
    <property type="entry name" value="WalR-like"/>
</dbReference>
<keyword evidence="2" id="KW-0597">Phosphoprotein</keyword>
<dbReference type="InterPro" id="IPR011006">
    <property type="entry name" value="CheY-like_superfamily"/>
</dbReference>
<dbReference type="SUPFAM" id="SSF52172">
    <property type="entry name" value="CheY-like"/>
    <property type="match status" value="1"/>
</dbReference>
<dbReference type="InterPro" id="IPR001789">
    <property type="entry name" value="Sig_transdc_resp-reg_receiver"/>
</dbReference>
<dbReference type="EMBL" id="CP102381">
    <property type="protein sequence ID" value="WEJ62965.1"/>
    <property type="molecule type" value="Genomic_DNA"/>
</dbReference>
<reference evidence="6 7" key="1">
    <citation type="submission" date="2022-06" db="EMBL/GenBank/DDBJ databases">
        <title>Thiomicrohabdus sp. nov, an obligately chemolithoautotrophic, sulfur-oxidizing bacterium isolated from beach of Guanyin Mountain. Amoy.</title>
        <authorList>
            <person name="Zhu H."/>
        </authorList>
    </citation>
    <scope>NUCLEOTIDE SEQUENCE [LARGE SCALE GENOMIC DNA]</scope>
    <source>
        <strain evidence="6 7">XGS-01</strain>
    </source>
</reference>
<evidence type="ECO:0000313" key="7">
    <source>
        <dbReference type="Proteomes" id="UP001222275"/>
    </source>
</evidence>
<evidence type="ECO:0000259" key="4">
    <source>
        <dbReference type="PROSITE" id="PS50110"/>
    </source>
</evidence>
<name>A0ABY8CAF7_9GAMM</name>
<dbReference type="Gene3D" id="3.40.50.2300">
    <property type="match status" value="1"/>
</dbReference>
<protein>
    <submittedName>
        <fullName evidence="6">Response regulator transcription factor</fullName>
    </submittedName>
</protein>
<evidence type="ECO:0000256" key="1">
    <source>
        <dbReference type="ARBA" id="ARBA00023125"/>
    </source>
</evidence>
<dbReference type="InterPro" id="IPR036388">
    <property type="entry name" value="WH-like_DNA-bd_sf"/>
</dbReference>
<evidence type="ECO:0000256" key="2">
    <source>
        <dbReference type="PROSITE-ProRule" id="PRU00169"/>
    </source>
</evidence>
<feature type="DNA-binding region" description="OmpR/PhoB-type" evidence="3">
    <location>
        <begin position="128"/>
        <end position="225"/>
    </location>
</feature>
<dbReference type="Pfam" id="PF00072">
    <property type="entry name" value="Response_reg"/>
    <property type="match status" value="1"/>
</dbReference>
<dbReference type="SUPFAM" id="SSF46894">
    <property type="entry name" value="C-terminal effector domain of the bipartite response regulators"/>
    <property type="match status" value="1"/>
</dbReference>
<dbReference type="CDD" id="cd00383">
    <property type="entry name" value="trans_reg_C"/>
    <property type="match status" value="1"/>
</dbReference>
<dbReference type="InterPro" id="IPR016032">
    <property type="entry name" value="Sig_transdc_resp-reg_C-effctor"/>
</dbReference>
<organism evidence="6 7">
    <name type="scientific">Thiomicrorhabdus lithotrophica</name>
    <dbReference type="NCBI Taxonomy" id="2949997"/>
    <lineage>
        <taxon>Bacteria</taxon>
        <taxon>Pseudomonadati</taxon>
        <taxon>Pseudomonadota</taxon>
        <taxon>Gammaproteobacteria</taxon>
        <taxon>Thiotrichales</taxon>
        <taxon>Piscirickettsiaceae</taxon>
        <taxon>Thiomicrorhabdus</taxon>
    </lineage>
</organism>
<sequence length="236" mass="27060">MKLLLVEDEPLLIDNLQQRFKRLGYIVDTALDGEQGLYLALEFEYDLIILDLGLPKLPGLVVLEKIREAGKVLPILILTARNSWQERVEGLKKGADDYLGKPFHFEELLVRSQSLLKRHQPKNTQICFKPTHIDGITIVCLDTLSKSLIINQKAQTLTPTEFHLAETFFAHPNQVFSKQSLIDKISDSSEEKDENIIEVYIRRLRSYLGKESIQTLRGQGYRLTLADRLVDSEEDK</sequence>
<dbReference type="InterPro" id="IPR001867">
    <property type="entry name" value="OmpR/PhoB-type_DNA-bd"/>
</dbReference>
<dbReference type="Proteomes" id="UP001222275">
    <property type="component" value="Chromosome"/>
</dbReference>
<evidence type="ECO:0000259" key="5">
    <source>
        <dbReference type="PROSITE" id="PS51755"/>
    </source>
</evidence>
<keyword evidence="1 3" id="KW-0238">DNA-binding</keyword>
<accession>A0ABY8CAF7</accession>
<dbReference type="RefSeq" id="WP_275595222.1">
    <property type="nucleotide sequence ID" value="NZ_CP102381.1"/>
</dbReference>